<evidence type="ECO:0000256" key="2">
    <source>
        <dbReference type="SAM" id="Coils"/>
    </source>
</evidence>
<evidence type="ECO:0000313" key="4">
    <source>
        <dbReference type="Proteomes" id="UP000584642"/>
    </source>
</evidence>
<name>A0ABX2TH58_9PROT</name>
<keyword evidence="4" id="KW-1185">Reference proteome</keyword>
<dbReference type="InterPro" id="IPR014319">
    <property type="entry name" value="Phageshock_PspA"/>
</dbReference>
<reference evidence="3 4" key="1">
    <citation type="submission" date="2020-05" db="EMBL/GenBank/DDBJ databases">
        <title>Azospirillum oleiclasticum sp. nov, a nitrogen-fixing and heavy crude oil-emulsifying bacterium isolated from the crude oil of Yumen Oilfield.</title>
        <authorList>
            <person name="Wu D."/>
            <person name="Cai M."/>
            <person name="Zhang X."/>
        </authorList>
    </citation>
    <scope>NUCLEOTIDE SEQUENCE [LARGE SCALE GENOMIC DNA]</scope>
    <source>
        <strain evidence="3 4">ROY-1-1-2</strain>
    </source>
</reference>
<dbReference type="PANTHER" id="PTHR31088">
    <property type="entry name" value="MEMBRANE-ASSOCIATED PROTEIN VIPP1, CHLOROPLASTIC"/>
    <property type="match status" value="1"/>
</dbReference>
<keyword evidence="2" id="KW-0175">Coiled coil</keyword>
<comment type="caution">
    <text evidence="3">The sequence shown here is derived from an EMBL/GenBank/DDBJ whole genome shotgun (WGS) entry which is preliminary data.</text>
</comment>
<gene>
    <name evidence="3" type="primary">pspA</name>
    <name evidence="3" type="ORF">HND93_28170</name>
</gene>
<dbReference type="Proteomes" id="UP000584642">
    <property type="component" value="Unassembled WGS sequence"/>
</dbReference>
<evidence type="ECO:0000256" key="1">
    <source>
        <dbReference type="ARBA" id="ARBA00043985"/>
    </source>
</evidence>
<sequence length="225" mass="25588">MSIFSRLTDIVQSNLNAMLDRAEDPEKMIRLIIQEMEDTLVEVRSSTVKIIAEKKEIERRVADLRRESENWDRKAEIALTCDREDLAKGALIERSRLADQADQLEVQHKAVEEALTKANDDIGRLQAKLTDAKNREKALVARQKSAANRVKVRNTLNDERINEALSRFEQVEKNLDELEGRVESYDLGRKKSLSEEIAELEANHKVEEDLAALRARIAARKAGGS</sequence>
<dbReference type="InterPro" id="IPR007157">
    <property type="entry name" value="PspA_VIPP1"/>
</dbReference>
<comment type="similarity">
    <text evidence="1">Belongs to the PspA/Vipp/IM30 family.</text>
</comment>
<evidence type="ECO:0000313" key="3">
    <source>
        <dbReference type="EMBL" id="NYZ23593.1"/>
    </source>
</evidence>
<proteinExistence type="inferred from homology"/>
<accession>A0ABX2TH58</accession>
<organism evidence="3 4">
    <name type="scientific">Azospirillum oleiclasticum</name>
    <dbReference type="NCBI Taxonomy" id="2735135"/>
    <lineage>
        <taxon>Bacteria</taxon>
        <taxon>Pseudomonadati</taxon>
        <taxon>Pseudomonadota</taxon>
        <taxon>Alphaproteobacteria</taxon>
        <taxon>Rhodospirillales</taxon>
        <taxon>Azospirillaceae</taxon>
        <taxon>Azospirillum</taxon>
    </lineage>
</organism>
<dbReference type="EMBL" id="JABFDB010000028">
    <property type="protein sequence ID" value="NYZ23593.1"/>
    <property type="molecule type" value="Genomic_DNA"/>
</dbReference>
<dbReference type="PANTHER" id="PTHR31088:SF6">
    <property type="entry name" value="PHAGE SHOCK PROTEIN A"/>
    <property type="match status" value="1"/>
</dbReference>
<dbReference type="Pfam" id="PF04012">
    <property type="entry name" value="PspA_IM30"/>
    <property type="match status" value="1"/>
</dbReference>
<protein>
    <submittedName>
        <fullName evidence="3">Phage shock protein PspA</fullName>
    </submittedName>
</protein>
<feature type="coiled-coil region" evidence="2">
    <location>
        <begin position="161"/>
        <end position="210"/>
    </location>
</feature>
<dbReference type="NCBIfam" id="TIGR02977">
    <property type="entry name" value="phageshock_pspA"/>
    <property type="match status" value="1"/>
</dbReference>
<feature type="coiled-coil region" evidence="2">
    <location>
        <begin position="47"/>
        <end position="135"/>
    </location>
</feature>
<dbReference type="RefSeq" id="WP_180285365.1">
    <property type="nucleotide sequence ID" value="NZ_JABFDB010000028.1"/>
</dbReference>